<evidence type="ECO:0000256" key="4">
    <source>
        <dbReference type="ARBA" id="ARBA00023163"/>
    </source>
</evidence>
<keyword evidence="6" id="KW-0010">Activator</keyword>
<evidence type="ECO:0000256" key="5">
    <source>
        <dbReference type="ARBA" id="ARBA00023242"/>
    </source>
</evidence>
<dbReference type="VEuPathDB" id="FungiDB:TEQG_01531"/>
<dbReference type="eggNOG" id="KOG3046">
    <property type="taxonomic scope" value="Eukaryota"/>
</dbReference>
<comment type="similarity">
    <text evidence="2 6">Belongs to the Mediator complex subunit 10 family.</text>
</comment>
<comment type="subunit">
    <text evidence="6">Component of the Mediator complex.</text>
</comment>
<evidence type="ECO:0000313" key="9">
    <source>
        <dbReference type="Proteomes" id="UP000009169"/>
    </source>
</evidence>
<sequence length="192" mass="21445">MPSEVTLSVVDNDLKDVIQNFFEIQSAVHGYLGPETQHELVRKLSVTRSYLRAVFHGLFCYQLLIFGHMFRKSLTISLKTLSDHTTLDPAHADAASKQPNPNPALPQTDPPLHTIQLPPEIVDYVDAARNPDIYTREFVELVQKGNQDLKGKAEAFSSFRDTLAREMASAMPECKKEVIRVVKATGGDAQQL</sequence>
<evidence type="ECO:0000313" key="8">
    <source>
        <dbReference type="EMBL" id="EGE02496.1"/>
    </source>
</evidence>
<organism evidence="8 9">
    <name type="scientific">Trichophyton equinum (strain ATCC MYA-4606 / CBS 127.97)</name>
    <name type="common">Horse ringworm fungus</name>
    <dbReference type="NCBI Taxonomy" id="559882"/>
    <lineage>
        <taxon>Eukaryota</taxon>
        <taxon>Fungi</taxon>
        <taxon>Dikarya</taxon>
        <taxon>Ascomycota</taxon>
        <taxon>Pezizomycotina</taxon>
        <taxon>Eurotiomycetes</taxon>
        <taxon>Eurotiomycetidae</taxon>
        <taxon>Onygenales</taxon>
        <taxon>Arthrodermataceae</taxon>
        <taxon>Trichophyton</taxon>
    </lineage>
</organism>
<protein>
    <recommendedName>
        <fullName evidence="6">Mediator of RNA polymerase II transcription subunit 10</fullName>
    </recommendedName>
    <alternativeName>
        <fullName evidence="6">Mediator complex subunit 10</fullName>
    </alternativeName>
</protein>
<evidence type="ECO:0000256" key="7">
    <source>
        <dbReference type="SAM" id="MobiDB-lite"/>
    </source>
</evidence>
<dbReference type="GO" id="GO:0003712">
    <property type="term" value="F:transcription coregulator activity"/>
    <property type="evidence" value="ECO:0007669"/>
    <property type="project" value="InterPro"/>
</dbReference>
<gene>
    <name evidence="6" type="primary">MED10</name>
    <name evidence="8" type="ORF">TEQG_01531</name>
</gene>
<evidence type="ECO:0000256" key="1">
    <source>
        <dbReference type="ARBA" id="ARBA00004123"/>
    </source>
</evidence>
<dbReference type="InterPro" id="IPR019145">
    <property type="entry name" value="Mediator_Med10"/>
</dbReference>
<accession>F2PKS8</accession>
<keyword evidence="9" id="KW-1185">Reference proteome</keyword>
<evidence type="ECO:0000256" key="6">
    <source>
        <dbReference type="RuleBase" id="RU364146"/>
    </source>
</evidence>
<name>F2PKS8_TRIEC</name>
<reference evidence="9" key="1">
    <citation type="journal article" date="2012" name="MBio">
        <title>Comparative genome analysis of Trichophyton rubrum and related dermatophytes reveals candidate genes involved in infection.</title>
        <authorList>
            <person name="Martinez D.A."/>
            <person name="Oliver B.G."/>
            <person name="Graeser Y."/>
            <person name="Goldberg J.M."/>
            <person name="Li W."/>
            <person name="Martinez-Rossi N.M."/>
            <person name="Monod M."/>
            <person name="Shelest E."/>
            <person name="Barton R.C."/>
            <person name="Birch E."/>
            <person name="Brakhage A.A."/>
            <person name="Chen Z."/>
            <person name="Gurr S.J."/>
            <person name="Heiman D."/>
            <person name="Heitman J."/>
            <person name="Kosti I."/>
            <person name="Rossi A."/>
            <person name="Saif S."/>
            <person name="Samalova M."/>
            <person name="Saunders C.W."/>
            <person name="Shea T."/>
            <person name="Summerbell R.C."/>
            <person name="Xu J."/>
            <person name="Young S."/>
            <person name="Zeng Q."/>
            <person name="Birren B.W."/>
            <person name="Cuomo C.A."/>
            <person name="White T.C."/>
        </authorList>
    </citation>
    <scope>NUCLEOTIDE SEQUENCE [LARGE SCALE GENOMIC DNA]</scope>
    <source>
        <strain evidence="9">ATCC MYA-4606 / CBS 127.97</strain>
    </source>
</reference>
<feature type="region of interest" description="Disordered" evidence="7">
    <location>
        <begin position="90"/>
        <end position="111"/>
    </location>
</feature>
<dbReference type="Pfam" id="PF09748">
    <property type="entry name" value="Med10"/>
    <property type="match status" value="1"/>
</dbReference>
<dbReference type="EMBL" id="DS995722">
    <property type="protein sequence ID" value="EGE02496.1"/>
    <property type="molecule type" value="Genomic_DNA"/>
</dbReference>
<dbReference type="Proteomes" id="UP000009169">
    <property type="component" value="Unassembled WGS sequence"/>
</dbReference>
<keyword evidence="4 6" id="KW-0804">Transcription</keyword>
<comment type="subcellular location">
    <subcellularLocation>
        <location evidence="1 6">Nucleus</location>
    </subcellularLocation>
</comment>
<evidence type="ECO:0000256" key="3">
    <source>
        <dbReference type="ARBA" id="ARBA00023015"/>
    </source>
</evidence>
<keyword evidence="5 6" id="KW-0539">Nucleus</keyword>
<evidence type="ECO:0000256" key="2">
    <source>
        <dbReference type="ARBA" id="ARBA00005389"/>
    </source>
</evidence>
<proteinExistence type="inferred from homology"/>
<dbReference type="OrthoDB" id="337270at2759"/>
<dbReference type="GO" id="GO:0006357">
    <property type="term" value="P:regulation of transcription by RNA polymerase II"/>
    <property type="evidence" value="ECO:0007669"/>
    <property type="project" value="InterPro"/>
</dbReference>
<dbReference type="AlphaFoldDB" id="F2PKS8"/>
<comment type="function">
    <text evidence="6">Component of the Mediator complex, a coactivator involved in the regulated transcription of nearly all RNA polymerase II-dependent genes. Mediator functions as a bridge to convey information from gene-specific regulatory proteins to the basal RNA polymerase II transcription machinery. Mediator is recruited to promoters by direct interactions with regulatory proteins and serves as a scaffold for the assembly of a functional preinitiation complex with RNA polymerase II and the general transcription factors.</text>
</comment>
<dbReference type="GO" id="GO:0016592">
    <property type="term" value="C:mediator complex"/>
    <property type="evidence" value="ECO:0007669"/>
    <property type="project" value="InterPro"/>
</dbReference>
<dbReference type="HOGENOM" id="CLU_096169_1_0_1"/>
<keyword evidence="3 6" id="KW-0805">Transcription regulation</keyword>